<keyword evidence="2 5" id="KW-0689">Ribosomal protein</keyword>
<reference evidence="6 7" key="1">
    <citation type="journal article" date="2015" name="Nature">
        <title>rRNA introns, odd ribosomes, and small enigmatic genomes across a large radiation of phyla.</title>
        <authorList>
            <person name="Brown C.T."/>
            <person name="Hug L.A."/>
            <person name="Thomas B.C."/>
            <person name="Sharon I."/>
            <person name="Castelle C.J."/>
            <person name="Singh A."/>
            <person name="Wilkins M.J."/>
            <person name="Williams K.H."/>
            <person name="Banfield J.F."/>
        </authorList>
    </citation>
    <scope>NUCLEOTIDE SEQUENCE [LARGE SCALE GENOMIC DNA]</scope>
</reference>
<dbReference type="InterPro" id="IPR043141">
    <property type="entry name" value="Ribosomal_uL10-like_sf"/>
</dbReference>
<organism evidence="6 7">
    <name type="scientific">Candidatus Azambacteria bacterium GW2011_GWA2_45_90</name>
    <dbReference type="NCBI Taxonomy" id="1618614"/>
    <lineage>
        <taxon>Bacteria</taxon>
        <taxon>Candidatus Azamiibacteriota</taxon>
    </lineage>
</organism>
<dbReference type="GO" id="GO:1990904">
    <property type="term" value="C:ribonucleoprotein complex"/>
    <property type="evidence" value="ECO:0007669"/>
    <property type="project" value="UniProtKB-KW"/>
</dbReference>
<dbReference type="EMBL" id="LCLO01000021">
    <property type="protein sequence ID" value="KKU18737.1"/>
    <property type="molecule type" value="Genomic_DNA"/>
</dbReference>
<evidence type="ECO:0000256" key="4">
    <source>
        <dbReference type="ARBA" id="ARBA00035202"/>
    </source>
</evidence>
<evidence type="ECO:0000256" key="3">
    <source>
        <dbReference type="ARBA" id="ARBA00023274"/>
    </source>
</evidence>
<evidence type="ECO:0000256" key="1">
    <source>
        <dbReference type="ARBA" id="ARBA00008889"/>
    </source>
</evidence>
<dbReference type="InterPro" id="IPR001790">
    <property type="entry name" value="Ribosomal_uL10"/>
</dbReference>
<dbReference type="CDD" id="cd05797">
    <property type="entry name" value="Ribosomal_L10"/>
    <property type="match status" value="1"/>
</dbReference>
<evidence type="ECO:0000313" key="6">
    <source>
        <dbReference type="EMBL" id="KKU18737.1"/>
    </source>
</evidence>
<dbReference type="Pfam" id="PF00466">
    <property type="entry name" value="Ribosomal_L10"/>
    <property type="match status" value="1"/>
</dbReference>
<proteinExistence type="inferred from homology"/>
<dbReference type="GO" id="GO:0070180">
    <property type="term" value="F:large ribosomal subunit rRNA binding"/>
    <property type="evidence" value="ECO:0007669"/>
    <property type="project" value="UniProtKB-UniRule"/>
</dbReference>
<comment type="subunit">
    <text evidence="5">Part of the ribosomal stalk of the 50S ribosomal subunit. The N-terminus interacts with L11 and the large rRNA to form the base of the stalk. The C-terminus forms an elongated spine to which L12 dimers bind in a sequential fashion forming a multimeric L10(L12)X complex.</text>
</comment>
<dbReference type="InterPro" id="IPR022973">
    <property type="entry name" value="Ribosomal_uL10_bac"/>
</dbReference>
<sequence length="210" mass="22903">MTPLEVASPRSFGLAPLGASETSNGVDICFEKSKMVINIRNATAFLEFPSLGHHENKFSRGLAREKEKIVKELSENISKANAVVFADFTGLNVAKTRELRKRLKQAKIGYKVVKKTLIGLALKAAGLKDVAIAHLKGPVSLAFGYDDEVAPAKIVHKFSKSNEALKIVGGILEKRLITPAEVASLASLPAKPELLAKTLSTFGHKYYRYR</sequence>
<dbReference type="NCBIfam" id="NF000955">
    <property type="entry name" value="PRK00099.1-1"/>
    <property type="match status" value="1"/>
</dbReference>
<keyword evidence="5" id="KW-0694">RNA-binding</keyword>
<gene>
    <name evidence="5" type="primary">rplJ</name>
    <name evidence="6" type="ORF">UX27_C0021G0005</name>
</gene>
<dbReference type="InterPro" id="IPR047865">
    <property type="entry name" value="Ribosomal_uL10_bac_type"/>
</dbReference>
<dbReference type="SUPFAM" id="SSF160369">
    <property type="entry name" value="Ribosomal protein L10-like"/>
    <property type="match status" value="1"/>
</dbReference>
<comment type="similarity">
    <text evidence="1 5">Belongs to the universal ribosomal protein uL10 family.</text>
</comment>
<dbReference type="AlphaFoldDB" id="A0A0G1NEG0"/>
<evidence type="ECO:0000256" key="2">
    <source>
        <dbReference type="ARBA" id="ARBA00022980"/>
    </source>
</evidence>
<protein>
    <recommendedName>
        <fullName evidence="4 5">Large ribosomal subunit protein uL10</fullName>
    </recommendedName>
</protein>
<evidence type="ECO:0000256" key="5">
    <source>
        <dbReference type="HAMAP-Rule" id="MF_00362"/>
    </source>
</evidence>
<dbReference type="HAMAP" id="MF_00362">
    <property type="entry name" value="Ribosomal_uL10"/>
    <property type="match status" value="1"/>
</dbReference>
<dbReference type="GO" id="GO:0006412">
    <property type="term" value="P:translation"/>
    <property type="evidence" value="ECO:0007669"/>
    <property type="project" value="UniProtKB-UniRule"/>
</dbReference>
<dbReference type="PANTHER" id="PTHR11560">
    <property type="entry name" value="39S RIBOSOMAL PROTEIN L10, MITOCHONDRIAL"/>
    <property type="match status" value="1"/>
</dbReference>
<comment type="function">
    <text evidence="5">Forms part of the ribosomal stalk, playing a central role in the interaction of the ribosome with GTP-bound translation factors.</text>
</comment>
<dbReference type="Proteomes" id="UP000034644">
    <property type="component" value="Unassembled WGS sequence"/>
</dbReference>
<evidence type="ECO:0000313" key="7">
    <source>
        <dbReference type="Proteomes" id="UP000034644"/>
    </source>
</evidence>
<dbReference type="Gene3D" id="3.30.70.1730">
    <property type="match status" value="1"/>
</dbReference>
<keyword evidence="5" id="KW-0699">rRNA-binding</keyword>
<accession>A0A0G1NEG0</accession>
<keyword evidence="3 5" id="KW-0687">Ribonucleoprotein</keyword>
<name>A0A0G1NEG0_9BACT</name>
<dbReference type="GO" id="GO:0005840">
    <property type="term" value="C:ribosome"/>
    <property type="evidence" value="ECO:0007669"/>
    <property type="project" value="UniProtKB-KW"/>
</dbReference>
<comment type="caution">
    <text evidence="6">The sequence shown here is derived from an EMBL/GenBank/DDBJ whole genome shotgun (WGS) entry which is preliminary data.</text>
</comment>